<dbReference type="PROSITE" id="PS51257">
    <property type="entry name" value="PROKAR_LIPOPROTEIN"/>
    <property type="match status" value="1"/>
</dbReference>
<dbReference type="EMBL" id="JACOFZ010000007">
    <property type="protein sequence ID" value="MBC3882820.1"/>
    <property type="molecule type" value="Genomic_DNA"/>
</dbReference>
<feature type="transmembrane region" description="Helical" evidence="1">
    <location>
        <begin position="198"/>
        <end position="218"/>
    </location>
</feature>
<keyword evidence="1" id="KW-0472">Membrane</keyword>
<dbReference type="Proteomes" id="UP000627446">
    <property type="component" value="Unassembled WGS sequence"/>
</dbReference>
<keyword evidence="4" id="KW-1185">Reference proteome</keyword>
<sequence>MSKWNQIIKTHLNMALMLTVMLSCVGTGTALADNNPKVGDYGRKLVAQYSLDRDQIERFAKFVAPAENLKELNQVSSLSAVTEDWTGPPLGVDRESGPYTVVVTLTGKSRYRGDVSTMWNFGWAVDGGTRLTAFPGLSKLDVKAGETIVIKRAAAPNRFKDKQTVSAVLALVKAENFDFEKVDVEIWSGVADNSWRDILLSFRWVALGLIVFLLRYFWVRR</sequence>
<comment type="caution">
    <text evidence="3">The sequence shown here is derived from an EMBL/GenBank/DDBJ whole genome shotgun (WGS) entry which is preliminary data.</text>
</comment>
<evidence type="ECO:0000256" key="2">
    <source>
        <dbReference type="SAM" id="SignalP"/>
    </source>
</evidence>
<keyword evidence="1" id="KW-1133">Transmembrane helix</keyword>
<accession>A0A923HNI2</accession>
<dbReference type="RefSeq" id="WP_186917348.1">
    <property type="nucleotide sequence ID" value="NZ_JACOFZ010000007.1"/>
</dbReference>
<dbReference type="AlphaFoldDB" id="A0A923HNI2"/>
<evidence type="ECO:0000313" key="3">
    <source>
        <dbReference type="EMBL" id="MBC3882820.1"/>
    </source>
</evidence>
<keyword evidence="1" id="KW-0812">Transmembrane</keyword>
<organism evidence="3 4">
    <name type="scientific">Undibacterium nitidum</name>
    <dbReference type="NCBI Taxonomy" id="2762298"/>
    <lineage>
        <taxon>Bacteria</taxon>
        <taxon>Pseudomonadati</taxon>
        <taxon>Pseudomonadota</taxon>
        <taxon>Betaproteobacteria</taxon>
        <taxon>Burkholderiales</taxon>
        <taxon>Oxalobacteraceae</taxon>
        <taxon>Undibacterium</taxon>
    </lineage>
</organism>
<protein>
    <submittedName>
        <fullName evidence="3">Uncharacterized protein</fullName>
    </submittedName>
</protein>
<evidence type="ECO:0000313" key="4">
    <source>
        <dbReference type="Proteomes" id="UP000627446"/>
    </source>
</evidence>
<gene>
    <name evidence="3" type="ORF">H8K36_15625</name>
</gene>
<feature type="signal peptide" evidence="2">
    <location>
        <begin position="1"/>
        <end position="32"/>
    </location>
</feature>
<evidence type="ECO:0000256" key="1">
    <source>
        <dbReference type="SAM" id="Phobius"/>
    </source>
</evidence>
<name>A0A923HNI2_9BURK</name>
<keyword evidence="2" id="KW-0732">Signal</keyword>
<reference evidence="3" key="1">
    <citation type="submission" date="2020-08" db="EMBL/GenBank/DDBJ databases">
        <title>Novel species isolated from subtropical streams in China.</title>
        <authorList>
            <person name="Lu H."/>
        </authorList>
    </citation>
    <scope>NUCLEOTIDE SEQUENCE</scope>
    <source>
        <strain evidence="3">LX22W</strain>
    </source>
</reference>
<feature type="chain" id="PRO_5037503928" evidence="2">
    <location>
        <begin position="33"/>
        <end position="221"/>
    </location>
</feature>
<proteinExistence type="predicted"/>